<dbReference type="PaxDb" id="7165-AGAP011854-PA"/>
<dbReference type="VEuPathDB" id="VectorBase:AGAP011854"/>
<gene>
    <name evidence="1" type="ORF">AgaP_AGAP011854</name>
</gene>
<dbReference type="EnsemblMetazoa" id="AGAP011854-RA">
    <property type="protein sequence ID" value="AGAP011854-PA"/>
    <property type="gene ID" value="AGAP011854"/>
</dbReference>
<evidence type="ECO:0000313" key="2">
    <source>
        <dbReference type="EnsemblMetazoa" id="AGAP011854-PA"/>
    </source>
</evidence>
<reference evidence="1" key="5">
    <citation type="submission" date="2011-05" db="EMBL/GenBank/DDBJ databases">
        <authorList>
            <consortium name="VectorBase"/>
        </authorList>
    </citation>
    <scope>NUCLEOTIDE SEQUENCE</scope>
    <source>
        <strain evidence="1">PEST</strain>
    </source>
</reference>
<dbReference type="Proteomes" id="UP000007062">
    <property type="component" value="Chromosome 3L"/>
</dbReference>
<reference evidence="1 3" key="1">
    <citation type="journal article" date="2002" name="Science">
        <title>The genome sequence of the malaria mosquito Anopheles gambiae.</title>
        <authorList>
            <person name="Holt R.A."/>
            <person name="Subramanian G.M."/>
            <person name="Halpern A."/>
            <person name="Sutton G.G."/>
            <person name="Charlab R."/>
            <person name="Nusskern D.R."/>
            <person name="Wincker P."/>
            <person name="Clark A.G."/>
            <person name="Ribeiro J.M."/>
            <person name="Wides R."/>
            <person name="Salzberg S.L."/>
            <person name="Loftus B."/>
            <person name="Yandell M."/>
            <person name="Majoros W.H."/>
            <person name="Rusch D.B."/>
            <person name="Lai Z."/>
            <person name="Kraft C.L."/>
            <person name="Abril J.F."/>
            <person name="Anthouard V."/>
            <person name="Arensburger P."/>
            <person name="Atkinson P.W."/>
            <person name="Baden H."/>
            <person name="de Berardinis V."/>
            <person name="Baldwin D."/>
            <person name="Benes V."/>
            <person name="Biedler J."/>
            <person name="Blass C."/>
            <person name="Bolanos R."/>
            <person name="Boscus D."/>
            <person name="Barnstead M."/>
            <person name="Cai S."/>
            <person name="Center A."/>
            <person name="Chaturverdi K."/>
            <person name="Christophides G.K."/>
            <person name="Chrystal M.A."/>
            <person name="Clamp M."/>
            <person name="Cravchik A."/>
            <person name="Curwen V."/>
            <person name="Dana A."/>
            <person name="Delcher A."/>
            <person name="Dew I."/>
            <person name="Evans C.A."/>
            <person name="Flanigan M."/>
            <person name="Grundschober-Freimoser A."/>
            <person name="Friedli L."/>
            <person name="Gu Z."/>
            <person name="Guan P."/>
            <person name="Guigo R."/>
            <person name="Hillenmeyer M.E."/>
            <person name="Hladun S.L."/>
            <person name="Hogan J.R."/>
            <person name="Hong Y.S."/>
            <person name="Hoover J."/>
            <person name="Jaillon O."/>
            <person name="Ke Z."/>
            <person name="Kodira C."/>
            <person name="Kokoza E."/>
            <person name="Koutsos A."/>
            <person name="Letunic I."/>
            <person name="Levitsky A."/>
            <person name="Liang Y."/>
            <person name="Lin J.J."/>
            <person name="Lobo N.F."/>
            <person name="Lopez J.R."/>
            <person name="Malek J.A."/>
            <person name="McIntosh T.C."/>
            <person name="Meister S."/>
            <person name="Miller J."/>
            <person name="Mobarry C."/>
            <person name="Mongin E."/>
            <person name="Murphy S.D."/>
            <person name="O'Brochta D.A."/>
            <person name="Pfannkoch C."/>
            <person name="Qi R."/>
            <person name="Regier M.A."/>
            <person name="Remington K."/>
            <person name="Shao H."/>
            <person name="Sharakhova M.V."/>
            <person name="Sitter C.D."/>
            <person name="Shetty J."/>
            <person name="Smith T.J."/>
            <person name="Strong R."/>
            <person name="Sun J."/>
            <person name="Thomasova D."/>
            <person name="Ton L.Q."/>
            <person name="Topalis P."/>
            <person name="Tu Z."/>
            <person name="Unger M.F."/>
            <person name="Walenz B."/>
            <person name="Wang A."/>
            <person name="Wang J."/>
            <person name="Wang M."/>
            <person name="Wang X."/>
            <person name="Woodford K.J."/>
            <person name="Wortman J.R."/>
            <person name="Wu M."/>
            <person name="Yao A."/>
            <person name="Zdobnov E.M."/>
            <person name="Zhang H."/>
            <person name="Zhao Q."/>
            <person name="Zhao S."/>
            <person name="Zhu S.C."/>
            <person name="Zhimulev I."/>
            <person name="Coluzzi M."/>
            <person name="della Torre A."/>
            <person name="Roth C.W."/>
            <person name="Louis C."/>
            <person name="Kalush F."/>
            <person name="Mural R.J."/>
            <person name="Myers E.W."/>
            <person name="Adams M.D."/>
            <person name="Smith H.O."/>
            <person name="Broder S."/>
            <person name="Gardner M.J."/>
            <person name="Fraser C.M."/>
            <person name="Birney E."/>
            <person name="Bork P."/>
            <person name="Brey P.T."/>
            <person name="Venter J.C."/>
            <person name="Weissenbach J."/>
            <person name="Kafatos F.C."/>
            <person name="Collins F.H."/>
            <person name="Hoffman S.L."/>
        </authorList>
    </citation>
    <scope>NUCLEOTIDE SEQUENCE [LARGE SCALE GENOMIC DNA]</scope>
    <source>
        <strain evidence="1 3">PEST</strain>
    </source>
</reference>
<reference evidence="1" key="4">
    <citation type="journal article" date="2007" name="Genome Biol.">
        <title>Update of the Anopheles gambiae PEST genome assembly.</title>
        <authorList>
            <person name="Sharakhova M.V."/>
            <person name="Hammond M.P."/>
            <person name="Lobo N.F."/>
            <person name="Krzywinski J."/>
            <person name="Unger M.F."/>
            <person name="Hillenmeyer M.E."/>
            <person name="Bruggner R.V."/>
            <person name="Birney E."/>
            <person name="Collins F.H."/>
        </authorList>
    </citation>
    <scope>NUCLEOTIDE SEQUENCE</scope>
    <source>
        <strain evidence="1">PEST</strain>
    </source>
</reference>
<reference evidence="2" key="6">
    <citation type="submission" date="2021-01" db="UniProtKB">
        <authorList>
            <consortium name="EnsemblMetazoa"/>
        </authorList>
    </citation>
    <scope>IDENTIFICATION</scope>
    <source>
        <strain evidence="2">PEST</strain>
    </source>
</reference>
<reference evidence="1" key="2">
    <citation type="submission" date="2002-03" db="EMBL/GenBank/DDBJ databases">
        <authorList>
            <consortium name="The Anopheles Genome Sequencing Consortium"/>
        </authorList>
    </citation>
    <scope>NUCLEOTIDE SEQUENCE</scope>
    <source>
        <strain evidence="1">PEST</strain>
    </source>
</reference>
<sequence length="164" mass="19014">MCLERRSKIRSMWRERFLVEGSSRPTISFGCVDHAKGSTIVSEVEIKTLEKGDNRDKMKHSVIFRDCECSGLLCSVLKCSGWRKWEQHNSAECYKYVIEEREREREYEYGKGMRQQSVRETMKNDNFALDAVRQKCSRAVPHSLARASNNARRLIAVLCVCGEL</sequence>
<reference evidence="1 2" key="3">
    <citation type="journal article" date="2004" name="Trends Parasitol.">
        <title>The Anopheles gambiae genome: an update.</title>
        <authorList>
            <person name="Mongin E."/>
            <person name="Louis C."/>
            <person name="Holt R.A."/>
            <person name="Birney E."/>
            <person name="Collins F.H."/>
        </authorList>
    </citation>
    <scope>NUCLEOTIDE SEQUENCE</scope>
    <source>
        <strain evidence="1 2">PEST</strain>
    </source>
</reference>
<organism evidence="1">
    <name type="scientific">Anopheles gambiae</name>
    <name type="common">African malaria mosquito</name>
    <dbReference type="NCBI Taxonomy" id="7165"/>
    <lineage>
        <taxon>Eukaryota</taxon>
        <taxon>Metazoa</taxon>
        <taxon>Ecdysozoa</taxon>
        <taxon>Arthropoda</taxon>
        <taxon>Hexapoda</taxon>
        <taxon>Insecta</taxon>
        <taxon>Pterygota</taxon>
        <taxon>Neoptera</taxon>
        <taxon>Endopterygota</taxon>
        <taxon>Diptera</taxon>
        <taxon>Nematocera</taxon>
        <taxon>Culicoidea</taxon>
        <taxon>Culicidae</taxon>
        <taxon>Anophelinae</taxon>
        <taxon>Anopheles</taxon>
    </lineage>
</organism>
<dbReference type="AlphaFoldDB" id="A7UVF8"/>
<dbReference type="HOGENOM" id="CLU_1620418_0_0_1"/>
<keyword evidence="3" id="KW-1185">Reference proteome</keyword>
<evidence type="ECO:0000313" key="3">
    <source>
        <dbReference type="Proteomes" id="UP000007062"/>
    </source>
</evidence>
<name>A7UVF8_ANOGA</name>
<accession>A7UVF8</accession>
<proteinExistence type="predicted"/>
<evidence type="ECO:0000313" key="1">
    <source>
        <dbReference type="EMBL" id="EDO63345.1"/>
    </source>
</evidence>
<dbReference type="EMBL" id="AAAB01008986">
    <property type="protein sequence ID" value="EDO63345.1"/>
    <property type="molecule type" value="Genomic_DNA"/>
</dbReference>
<protein>
    <submittedName>
        <fullName evidence="1">AGAP011854-PA</fullName>
    </submittedName>
</protein>